<dbReference type="PANTHER" id="PTHR13696">
    <property type="entry name" value="P-LOOP CONTAINING NUCLEOSIDE TRIPHOSPHATE HYDROLASE"/>
    <property type="match status" value="1"/>
</dbReference>
<dbReference type="EMBL" id="VIKR01000002">
    <property type="protein sequence ID" value="TQV75207.1"/>
    <property type="molecule type" value="Genomic_DNA"/>
</dbReference>
<dbReference type="AlphaFoldDB" id="A0A545TDA9"/>
<dbReference type="Proteomes" id="UP000317839">
    <property type="component" value="Unassembled WGS sequence"/>
</dbReference>
<protein>
    <submittedName>
        <fullName evidence="2">ParA family protein</fullName>
    </submittedName>
</protein>
<comment type="caution">
    <text evidence="2">The sequence shown here is derived from an EMBL/GenBank/DDBJ whole genome shotgun (WGS) entry which is preliminary data.</text>
</comment>
<dbReference type="InterPro" id="IPR027417">
    <property type="entry name" value="P-loop_NTPase"/>
</dbReference>
<dbReference type="InterPro" id="IPR050678">
    <property type="entry name" value="DNA_Partitioning_ATPase"/>
</dbReference>
<dbReference type="PIRSF" id="PIRSF009320">
    <property type="entry name" value="Nuc_binding_HP_1000"/>
    <property type="match status" value="1"/>
</dbReference>
<dbReference type="RefSeq" id="WP_142941823.1">
    <property type="nucleotide sequence ID" value="NZ_VIKR01000002.1"/>
</dbReference>
<dbReference type="PANTHER" id="PTHR13696:SF96">
    <property type="entry name" value="COBQ_COBB_MIND_PARA NUCLEOTIDE BINDING DOMAIN-CONTAINING PROTEIN"/>
    <property type="match status" value="1"/>
</dbReference>
<proteinExistence type="predicted"/>
<evidence type="ECO:0000313" key="2">
    <source>
        <dbReference type="EMBL" id="TQV75207.1"/>
    </source>
</evidence>
<dbReference type="InterPro" id="IPR002586">
    <property type="entry name" value="CobQ/CobB/MinD/ParA_Nub-bd_dom"/>
</dbReference>
<dbReference type="OrthoDB" id="69313at2"/>
<evidence type="ECO:0000259" key="1">
    <source>
        <dbReference type="Pfam" id="PF01656"/>
    </source>
</evidence>
<reference evidence="2 3" key="1">
    <citation type="submission" date="2019-06" db="EMBL/GenBank/DDBJ databases">
        <title>Draft genome of Aliikangiella marina GYP-15.</title>
        <authorList>
            <person name="Wang G."/>
        </authorList>
    </citation>
    <scope>NUCLEOTIDE SEQUENCE [LARGE SCALE GENOMIC DNA]</scope>
    <source>
        <strain evidence="2 3">GYP-15</strain>
    </source>
</reference>
<feature type="domain" description="CobQ/CobB/MinD/ParA nucleotide binding" evidence="1">
    <location>
        <begin position="6"/>
        <end position="189"/>
    </location>
</feature>
<keyword evidence="3" id="KW-1185">Reference proteome</keyword>
<name>A0A545TDA9_9GAMM</name>
<sequence length="236" mass="26207">MTAKIISVAQAKGGVGKSTICANLAVTFSQSGNVLMIDCDPPQHSLSAWFKVRNELYEETGLVLEQAATPAQLFNLIEKHSNDFDYIVIDGAPHVNPIVRAMMLVSNLLIVPLAPSSVEIWSFETFEELLHKAEKFNKHLKSKICWNRVRKRVKSSEEIIESVGKDSKLQALKNKLSFRVAYMDSFSEGCSVYEWSDPVASAEIWSLSSAIKRVISKEEAIKVSKSAAAQDFIKKG</sequence>
<dbReference type="SUPFAM" id="SSF52540">
    <property type="entry name" value="P-loop containing nucleoside triphosphate hydrolases"/>
    <property type="match status" value="1"/>
</dbReference>
<dbReference type="Pfam" id="PF01656">
    <property type="entry name" value="CbiA"/>
    <property type="match status" value="1"/>
</dbReference>
<accession>A0A545TDA9</accession>
<dbReference type="CDD" id="cd02042">
    <property type="entry name" value="ParAB_family"/>
    <property type="match status" value="1"/>
</dbReference>
<organism evidence="2 3">
    <name type="scientific">Aliikangiella marina</name>
    <dbReference type="NCBI Taxonomy" id="1712262"/>
    <lineage>
        <taxon>Bacteria</taxon>
        <taxon>Pseudomonadati</taxon>
        <taxon>Pseudomonadota</taxon>
        <taxon>Gammaproteobacteria</taxon>
        <taxon>Oceanospirillales</taxon>
        <taxon>Pleioneaceae</taxon>
        <taxon>Aliikangiella</taxon>
    </lineage>
</organism>
<gene>
    <name evidence="2" type="ORF">FLL45_09725</name>
</gene>
<evidence type="ECO:0000313" key="3">
    <source>
        <dbReference type="Proteomes" id="UP000317839"/>
    </source>
</evidence>
<dbReference type="Gene3D" id="3.40.50.300">
    <property type="entry name" value="P-loop containing nucleotide triphosphate hydrolases"/>
    <property type="match status" value="1"/>
</dbReference>